<dbReference type="FunFam" id="3.40.640.10:FF:000028">
    <property type="entry name" value="L-seryl-tRNA(Sec) selenium transferase"/>
    <property type="match status" value="1"/>
</dbReference>
<accession>A0AAQ1JX16</accession>
<dbReference type="GO" id="GO:0005737">
    <property type="term" value="C:cytoplasm"/>
    <property type="evidence" value="ECO:0007669"/>
    <property type="project" value="UniProtKB-SubCell"/>
</dbReference>
<evidence type="ECO:0000313" key="12">
    <source>
        <dbReference type="EMBL" id="SEK10444.1"/>
    </source>
</evidence>
<gene>
    <name evidence="8" type="primary">selA</name>
    <name evidence="12" type="ORF">SAMN05216550_11910</name>
</gene>
<comment type="subcellular location">
    <subcellularLocation>
        <location evidence="8">Cytoplasm</location>
    </subcellularLocation>
</comment>
<dbReference type="EMBL" id="FNZM01000019">
    <property type="protein sequence ID" value="SEK10444.1"/>
    <property type="molecule type" value="Genomic_DNA"/>
</dbReference>
<dbReference type="InterPro" id="IPR004534">
    <property type="entry name" value="SelA_trans"/>
</dbReference>
<evidence type="ECO:0000256" key="3">
    <source>
        <dbReference type="ARBA" id="ARBA00022679"/>
    </source>
</evidence>
<evidence type="ECO:0000256" key="7">
    <source>
        <dbReference type="ARBA" id="ARBA00044507"/>
    </source>
</evidence>
<keyword evidence="5 8" id="KW-0648">Protein biosynthesis</keyword>
<evidence type="ECO:0000256" key="6">
    <source>
        <dbReference type="ARBA" id="ARBA00023266"/>
    </source>
</evidence>
<comment type="caution">
    <text evidence="12">The sequence shown here is derived from an EMBL/GenBank/DDBJ whole genome shotgun (WGS) entry which is preliminary data.</text>
</comment>
<dbReference type="Proteomes" id="UP000183529">
    <property type="component" value="Unassembled WGS sequence"/>
</dbReference>
<keyword evidence="3 8" id="KW-0808">Transferase</keyword>
<dbReference type="Pfam" id="PF03841">
    <property type="entry name" value="SelA"/>
    <property type="match status" value="1"/>
</dbReference>
<protein>
    <recommendedName>
        <fullName evidence="8">L-seryl-tRNA(Sec) selenium transferase</fullName>
        <ecNumber evidence="8">2.9.1.1</ecNumber>
    </recommendedName>
    <alternativeName>
        <fullName evidence="8">Selenocysteine synthase</fullName>
        <shortName evidence="8">Sec synthase</shortName>
    </alternativeName>
    <alternativeName>
        <fullName evidence="8">Selenocysteinyl-tRNA(Sec) synthase</fullName>
    </alternativeName>
</protein>
<evidence type="ECO:0000256" key="5">
    <source>
        <dbReference type="ARBA" id="ARBA00022917"/>
    </source>
</evidence>
<dbReference type="PANTHER" id="PTHR32328">
    <property type="entry name" value="L-SERYL-TRNA(SEC) SELENIUM TRANSFERASE"/>
    <property type="match status" value="1"/>
</dbReference>
<dbReference type="Gene3D" id="3.40.640.10">
    <property type="entry name" value="Type I PLP-dependent aspartate aminotransferase-like (Major domain)"/>
    <property type="match status" value="1"/>
</dbReference>
<comment type="function">
    <text evidence="8">Converts seryl-tRNA(Sec) to selenocysteinyl-tRNA(Sec) required for selenoprotein biosynthesis.</text>
</comment>
<evidence type="ECO:0000256" key="10">
    <source>
        <dbReference type="SAM" id="MobiDB-lite"/>
    </source>
</evidence>
<keyword evidence="2 8" id="KW-0963">Cytoplasm</keyword>
<dbReference type="InterPro" id="IPR015424">
    <property type="entry name" value="PyrdxlP-dep_Trfase"/>
</dbReference>
<sequence>MTPTPPMSETELQHGASSDESGESGTTDARALNAMLAQMPAVERVIASEDAQPLIVEYGRTQVLAAIRATLDGWRREAQAGTLKPDANASADAAPFSIARVIAAASTTLQARAQSALRAVFNLTGTVLHTNLGRALLPDEAVGAVVQALTQPANLEFDLATGKRGDRDDLIDELICELTGAEAATVVNNNAAAVLLSLSALAARKDVIVSRGELVEIGGAFRIPDIMSRAGARLREVGTTNRTHLKDYEAAISERTALLMKVHCSNYAISGFTKIVELDELAPLARQHGLPVAVDLGSGTLADLTQWGLPAEPTVRETVEAGADLVTFSGDKLLGGPQAGLIVGRKELIAKIKKHPLKRALRVGKLTLAALEPVLRLYRAPELLRERLTTLRLLTRPAQEMHDAATRALPALQRALGDGYTANIEPMFSQIGSGALPVDLLPSSGFAIRHAGKGGSGRALLKLERALRALPRPVIGRIADDALRLDLRCVEGADEAAFIAQFAELRL</sequence>
<organism evidence="12 13">
    <name type="scientific">Paraburkholderia tropica</name>
    <dbReference type="NCBI Taxonomy" id="92647"/>
    <lineage>
        <taxon>Bacteria</taxon>
        <taxon>Pseudomonadati</taxon>
        <taxon>Pseudomonadota</taxon>
        <taxon>Betaproteobacteria</taxon>
        <taxon>Burkholderiales</taxon>
        <taxon>Burkholderiaceae</taxon>
        <taxon>Paraburkholderia</taxon>
    </lineage>
</organism>
<dbReference type="GO" id="GO:0001717">
    <property type="term" value="P:conversion of seryl-tRNAsec to selenocys-tRNAsec"/>
    <property type="evidence" value="ECO:0007669"/>
    <property type="project" value="UniProtKB-UniRule"/>
</dbReference>
<dbReference type="InterPro" id="IPR018319">
    <property type="entry name" value="SelA-like"/>
</dbReference>
<reference evidence="12 13" key="1">
    <citation type="submission" date="2016-10" db="EMBL/GenBank/DDBJ databases">
        <authorList>
            <person name="Varghese N."/>
            <person name="Submissions S."/>
        </authorList>
    </citation>
    <scope>NUCLEOTIDE SEQUENCE [LARGE SCALE GENOMIC DNA]</scope>
    <source>
        <strain evidence="12 13">LMG 22274</strain>
    </source>
</reference>
<dbReference type="GO" id="GO:0004125">
    <property type="term" value="F:L-seryl-tRNA(Sec) selenium transferase activity"/>
    <property type="evidence" value="ECO:0007669"/>
    <property type="project" value="UniProtKB-UniRule"/>
</dbReference>
<comment type="catalytic activity">
    <reaction evidence="8">
        <text>L-seryl-tRNA(Sec) + selenophosphate + H(+) = L-selenocysteinyl-tRNA(Sec) + phosphate</text>
        <dbReference type="Rhea" id="RHEA:22728"/>
        <dbReference type="Rhea" id="RHEA-COMP:9742"/>
        <dbReference type="Rhea" id="RHEA-COMP:9743"/>
        <dbReference type="ChEBI" id="CHEBI:15378"/>
        <dbReference type="ChEBI" id="CHEBI:16144"/>
        <dbReference type="ChEBI" id="CHEBI:43474"/>
        <dbReference type="ChEBI" id="CHEBI:78533"/>
        <dbReference type="ChEBI" id="CHEBI:78573"/>
        <dbReference type="EC" id="2.9.1.1"/>
    </reaction>
</comment>
<feature type="domain" description="L-seryl-tRNA selenium transferase N-terminal" evidence="11">
    <location>
        <begin position="37"/>
        <end position="75"/>
    </location>
</feature>
<comment type="similarity">
    <text evidence="7 8">Belongs to the SelA family.</text>
</comment>
<dbReference type="Pfam" id="PF12390">
    <property type="entry name" value="Se-cys_synth_N"/>
    <property type="match status" value="1"/>
</dbReference>
<dbReference type="SUPFAM" id="SSF53383">
    <property type="entry name" value="PLP-dependent transferases"/>
    <property type="match status" value="1"/>
</dbReference>
<evidence type="ECO:0000256" key="9">
    <source>
        <dbReference type="PIRSR" id="PIRSR618319-50"/>
    </source>
</evidence>
<comment type="cofactor">
    <cofactor evidence="1 8 9">
        <name>pyridoxal 5'-phosphate</name>
        <dbReference type="ChEBI" id="CHEBI:597326"/>
    </cofactor>
</comment>
<dbReference type="Gene3D" id="3.90.1150.180">
    <property type="match status" value="1"/>
</dbReference>
<dbReference type="EC" id="2.9.1.1" evidence="8"/>
<evidence type="ECO:0000256" key="4">
    <source>
        <dbReference type="ARBA" id="ARBA00022898"/>
    </source>
</evidence>
<keyword evidence="6 8" id="KW-0711">Selenium</keyword>
<evidence type="ECO:0000256" key="2">
    <source>
        <dbReference type="ARBA" id="ARBA00022490"/>
    </source>
</evidence>
<feature type="region of interest" description="Disordered" evidence="10">
    <location>
        <begin position="1"/>
        <end position="26"/>
    </location>
</feature>
<dbReference type="NCBIfam" id="TIGR00474">
    <property type="entry name" value="selA"/>
    <property type="match status" value="1"/>
</dbReference>
<evidence type="ECO:0000256" key="8">
    <source>
        <dbReference type="HAMAP-Rule" id="MF_00423"/>
    </source>
</evidence>
<feature type="compositionally biased region" description="Polar residues" evidence="10">
    <location>
        <begin position="15"/>
        <end position="26"/>
    </location>
</feature>
<keyword evidence="4 8" id="KW-0663">Pyridoxal phosphate</keyword>
<dbReference type="HAMAP" id="MF_00423">
    <property type="entry name" value="SelA"/>
    <property type="match status" value="1"/>
</dbReference>
<dbReference type="InterPro" id="IPR025862">
    <property type="entry name" value="SelA_trans_N_dom"/>
</dbReference>
<feature type="modified residue" description="N6-(pyridoxal phosphate)lysine" evidence="8 9">
    <location>
        <position position="332"/>
    </location>
</feature>
<comment type="pathway">
    <text evidence="8">Aminoacyl-tRNA biosynthesis; selenocysteinyl-tRNA(Sec) biosynthesis; selenocysteinyl-tRNA(Sec) from L-seryl-tRNA(Sec) (bacterial route): step 1/1.</text>
</comment>
<dbReference type="PANTHER" id="PTHR32328:SF0">
    <property type="entry name" value="L-SERYL-TRNA(SEC) SELENIUM TRANSFERASE"/>
    <property type="match status" value="1"/>
</dbReference>
<evidence type="ECO:0000259" key="11">
    <source>
        <dbReference type="Pfam" id="PF12390"/>
    </source>
</evidence>
<dbReference type="InterPro" id="IPR015421">
    <property type="entry name" value="PyrdxlP-dep_Trfase_major"/>
</dbReference>
<name>A0AAQ1JX16_9BURK</name>
<proteinExistence type="inferred from homology"/>
<dbReference type="GO" id="GO:0001514">
    <property type="term" value="P:selenocysteine incorporation"/>
    <property type="evidence" value="ECO:0007669"/>
    <property type="project" value="UniProtKB-UniRule"/>
</dbReference>
<evidence type="ECO:0000256" key="1">
    <source>
        <dbReference type="ARBA" id="ARBA00001933"/>
    </source>
</evidence>
<evidence type="ECO:0000313" key="13">
    <source>
        <dbReference type="Proteomes" id="UP000183529"/>
    </source>
</evidence>
<dbReference type="AlphaFoldDB" id="A0AAQ1JX16"/>